<keyword evidence="4" id="KW-0808">Transferase</keyword>
<keyword evidence="5" id="KW-0961">Cell wall biogenesis/degradation</keyword>
<sequence>MEQWKMTAEVCRRLSCRCLWKRKTHRNVVRSYHAGKSTSRKILVCLRENESYGVHFVRTSRIYPDCSGMVKKLCAMTYNAEEQVRKQTKQDTFLKELVGRTIPKDLHCLFMRLIAEYFAIETEKQEFPTKYKVQDPDLHHFAVFSDNILASSVVVNSTTSTATDPERVVFHIVTDSLNLPAMSIWFLLNPPGKATIHIESIDNFGWLSIRYNATLQKEGSVDPRYISALNHLCSYLPDVFPLLIKIVLLDHDVVVQKDLAGLWSIDMRGKVIGAVETCNEG</sequence>
<organism evidence="6 7">
    <name type="scientific">Olea europaea subsp. europaea</name>
    <dbReference type="NCBI Taxonomy" id="158383"/>
    <lineage>
        <taxon>Eukaryota</taxon>
        <taxon>Viridiplantae</taxon>
        <taxon>Streptophyta</taxon>
        <taxon>Embryophyta</taxon>
        <taxon>Tracheophyta</taxon>
        <taxon>Spermatophyta</taxon>
        <taxon>Magnoliopsida</taxon>
        <taxon>eudicotyledons</taxon>
        <taxon>Gunneridae</taxon>
        <taxon>Pentapetalae</taxon>
        <taxon>asterids</taxon>
        <taxon>lamiids</taxon>
        <taxon>Lamiales</taxon>
        <taxon>Oleaceae</taxon>
        <taxon>Oleeae</taxon>
        <taxon>Olea</taxon>
    </lineage>
</organism>
<protein>
    <recommendedName>
        <fullName evidence="5">Hexosyltransferase</fullName>
        <ecNumber evidence="5">2.4.1.-</ecNumber>
    </recommendedName>
</protein>
<name>A0A8S0V9E9_OLEEU</name>
<dbReference type="OrthoDB" id="1698923at2759"/>
<dbReference type="GO" id="GO:0000139">
    <property type="term" value="C:Golgi membrane"/>
    <property type="evidence" value="ECO:0007669"/>
    <property type="project" value="UniProtKB-SubCell"/>
</dbReference>
<evidence type="ECO:0000256" key="1">
    <source>
        <dbReference type="ARBA" id="ARBA00004877"/>
    </source>
</evidence>
<evidence type="ECO:0000313" key="7">
    <source>
        <dbReference type="Proteomes" id="UP000594638"/>
    </source>
</evidence>
<dbReference type="EMBL" id="CACTIH010009250">
    <property type="protein sequence ID" value="CAA3028356.1"/>
    <property type="molecule type" value="Genomic_DNA"/>
</dbReference>
<keyword evidence="3 5" id="KW-0328">Glycosyltransferase</keyword>
<evidence type="ECO:0000313" key="6">
    <source>
        <dbReference type="EMBL" id="CAA3028356.1"/>
    </source>
</evidence>
<comment type="similarity">
    <text evidence="2 5">Belongs to the glycosyltransferase 8 family.</text>
</comment>
<gene>
    <name evidence="6" type="ORF">OLEA9_A075021</name>
</gene>
<keyword evidence="7" id="KW-1185">Reference proteome</keyword>
<comment type="subcellular location">
    <subcellularLocation>
        <location evidence="5">Golgi apparatus membrane</location>
        <topology evidence="5">Single-pass type II membrane protein</topology>
    </subcellularLocation>
</comment>
<proteinExistence type="inferred from homology"/>
<dbReference type="EC" id="2.4.1.-" evidence="5"/>
<evidence type="ECO:0000256" key="4">
    <source>
        <dbReference type="ARBA" id="ARBA00022679"/>
    </source>
</evidence>
<dbReference type="InterPro" id="IPR029044">
    <property type="entry name" value="Nucleotide-diphossugar_trans"/>
</dbReference>
<evidence type="ECO:0000256" key="3">
    <source>
        <dbReference type="ARBA" id="ARBA00022676"/>
    </source>
</evidence>
<dbReference type="GO" id="GO:0047262">
    <property type="term" value="F:polygalacturonate 4-alpha-galacturonosyltransferase activity"/>
    <property type="evidence" value="ECO:0007669"/>
    <property type="project" value="InterPro"/>
</dbReference>
<dbReference type="PANTHER" id="PTHR32116:SF0">
    <property type="entry name" value="GALACTURONOSYLTRANSFERASE 6-RELATED"/>
    <property type="match status" value="1"/>
</dbReference>
<dbReference type="Pfam" id="PF01501">
    <property type="entry name" value="Glyco_transf_8"/>
    <property type="match status" value="1"/>
</dbReference>
<accession>A0A8S0V9E9</accession>
<keyword evidence="5" id="KW-0333">Golgi apparatus</keyword>
<dbReference type="Gramene" id="OE9A075021T1">
    <property type="protein sequence ID" value="OE9A075021C1"/>
    <property type="gene ID" value="OE9A075021"/>
</dbReference>
<evidence type="ECO:0000256" key="5">
    <source>
        <dbReference type="RuleBase" id="RU362027"/>
    </source>
</evidence>
<dbReference type="AlphaFoldDB" id="A0A8S0V9E9"/>
<comment type="pathway">
    <text evidence="1 5">Glycan metabolism; pectin biosynthesis.</text>
</comment>
<reference evidence="6 7" key="1">
    <citation type="submission" date="2019-12" db="EMBL/GenBank/DDBJ databases">
        <authorList>
            <person name="Alioto T."/>
            <person name="Alioto T."/>
            <person name="Gomez Garrido J."/>
        </authorList>
    </citation>
    <scope>NUCLEOTIDE SEQUENCE [LARGE SCALE GENOMIC DNA]</scope>
</reference>
<dbReference type="InterPro" id="IPR029993">
    <property type="entry name" value="GAUT"/>
</dbReference>
<comment type="caution">
    <text evidence="6">The sequence shown here is derived from an EMBL/GenBank/DDBJ whole genome shotgun (WGS) entry which is preliminary data.</text>
</comment>
<dbReference type="PANTHER" id="PTHR32116">
    <property type="entry name" value="GALACTURONOSYLTRANSFERASE 4-RELATED"/>
    <property type="match status" value="1"/>
</dbReference>
<dbReference type="InterPro" id="IPR002495">
    <property type="entry name" value="Glyco_trans_8"/>
</dbReference>
<dbReference type="SUPFAM" id="SSF53448">
    <property type="entry name" value="Nucleotide-diphospho-sugar transferases"/>
    <property type="match status" value="1"/>
</dbReference>
<evidence type="ECO:0000256" key="2">
    <source>
        <dbReference type="ARBA" id="ARBA00006351"/>
    </source>
</evidence>
<dbReference type="Gene3D" id="3.90.550.10">
    <property type="entry name" value="Spore Coat Polysaccharide Biosynthesis Protein SpsA, Chain A"/>
    <property type="match status" value="1"/>
</dbReference>
<dbReference type="GO" id="GO:0071555">
    <property type="term" value="P:cell wall organization"/>
    <property type="evidence" value="ECO:0007669"/>
    <property type="project" value="UniProtKB-KW"/>
</dbReference>
<dbReference type="Proteomes" id="UP000594638">
    <property type="component" value="Unassembled WGS sequence"/>
</dbReference>